<sequence>MALEVKEVDFEAADDGRVVYSKLKRYLVLGLVSIAGLLGPISSTIYFPSANSVITDLKTTSSKFDLTIGAFMITLGIMPLIWGSIADRYGRKWVYVLSMSIATAGNIGAGFSRSINELIGLRVLQAIGSSAAMVTGVGVIADIFPKEDIGLAMSTFFVGILIGPIMGPILGGVS</sequence>
<evidence type="ECO:0000313" key="1">
    <source>
        <dbReference type="EMBL" id="KAJ9049664.1"/>
    </source>
</evidence>
<gene>
    <name evidence="1" type="ORF">DSO57_1022039</name>
</gene>
<organism evidence="1 2">
    <name type="scientific">Entomophthora muscae</name>
    <dbReference type="NCBI Taxonomy" id="34485"/>
    <lineage>
        <taxon>Eukaryota</taxon>
        <taxon>Fungi</taxon>
        <taxon>Fungi incertae sedis</taxon>
        <taxon>Zoopagomycota</taxon>
        <taxon>Entomophthoromycotina</taxon>
        <taxon>Entomophthoromycetes</taxon>
        <taxon>Entomophthorales</taxon>
        <taxon>Entomophthoraceae</taxon>
        <taxon>Entomophthora</taxon>
    </lineage>
</organism>
<accession>A0ACC2RI19</accession>
<evidence type="ECO:0000313" key="2">
    <source>
        <dbReference type="Proteomes" id="UP001165960"/>
    </source>
</evidence>
<proteinExistence type="predicted"/>
<reference evidence="1" key="1">
    <citation type="submission" date="2022-04" db="EMBL/GenBank/DDBJ databases">
        <title>Genome of the entomopathogenic fungus Entomophthora muscae.</title>
        <authorList>
            <person name="Elya C."/>
            <person name="Lovett B.R."/>
            <person name="Lee E."/>
            <person name="Macias A.M."/>
            <person name="Hajek A.E."/>
            <person name="De Bivort B.L."/>
            <person name="Kasson M.T."/>
            <person name="De Fine Licht H.H."/>
            <person name="Stajich J.E."/>
        </authorList>
    </citation>
    <scope>NUCLEOTIDE SEQUENCE</scope>
    <source>
        <strain evidence="1">Berkeley</strain>
    </source>
</reference>
<keyword evidence="2" id="KW-1185">Reference proteome</keyword>
<protein>
    <submittedName>
        <fullName evidence="1">Uncharacterized protein</fullName>
    </submittedName>
</protein>
<name>A0ACC2RI19_9FUNG</name>
<dbReference type="Proteomes" id="UP001165960">
    <property type="component" value="Unassembled WGS sequence"/>
</dbReference>
<dbReference type="EMBL" id="QTSX02007209">
    <property type="protein sequence ID" value="KAJ9049664.1"/>
    <property type="molecule type" value="Genomic_DNA"/>
</dbReference>
<comment type="caution">
    <text evidence="1">The sequence shown here is derived from an EMBL/GenBank/DDBJ whole genome shotgun (WGS) entry which is preliminary data.</text>
</comment>